<dbReference type="AlphaFoldDB" id="W9S3P9"/>
<gene>
    <name evidence="1" type="ORF">L484_021237</name>
</gene>
<protein>
    <submittedName>
        <fullName evidence="1">Uncharacterized protein</fullName>
    </submittedName>
</protein>
<dbReference type="Proteomes" id="UP000030645">
    <property type="component" value="Unassembled WGS sequence"/>
</dbReference>
<keyword evidence="2" id="KW-1185">Reference proteome</keyword>
<organism evidence="1 2">
    <name type="scientific">Morus notabilis</name>
    <dbReference type="NCBI Taxonomy" id="981085"/>
    <lineage>
        <taxon>Eukaryota</taxon>
        <taxon>Viridiplantae</taxon>
        <taxon>Streptophyta</taxon>
        <taxon>Embryophyta</taxon>
        <taxon>Tracheophyta</taxon>
        <taxon>Spermatophyta</taxon>
        <taxon>Magnoliopsida</taxon>
        <taxon>eudicotyledons</taxon>
        <taxon>Gunneridae</taxon>
        <taxon>Pentapetalae</taxon>
        <taxon>rosids</taxon>
        <taxon>fabids</taxon>
        <taxon>Rosales</taxon>
        <taxon>Moraceae</taxon>
        <taxon>Moreae</taxon>
        <taxon>Morus</taxon>
    </lineage>
</organism>
<evidence type="ECO:0000313" key="2">
    <source>
        <dbReference type="Proteomes" id="UP000030645"/>
    </source>
</evidence>
<sequence>MSGLVAVEASFVRIRTFGLGSLPAFTGAPSFVVVAILLASSSCIADITAKDTWAVLLFWAKKSGYLVSICLKDRYRNCKENVILANLKLKGSSISVANYLCHLNREVRRAGGVRCSLWADMWTSSPIEKHPNNATGALQGLAGVLVATLL</sequence>
<proteinExistence type="predicted"/>
<accession>W9S3P9</accession>
<evidence type="ECO:0000313" key="1">
    <source>
        <dbReference type="EMBL" id="EXC07329.1"/>
    </source>
</evidence>
<name>W9S3P9_9ROSA</name>
<reference evidence="2" key="1">
    <citation type="submission" date="2013-01" db="EMBL/GenBank/DDBJ databases">
        <title>Draft Genome Sequence of a Mulberry Tree, Morus notabilis C.K. Schneid.</title>
        <authorList>
            <person name="He N."/>
            <person name="Zhao S."/>
        </authorList>
    </citation>
    <scope>NUCLEOTIDE SEQUENCE</scope>
</reference>
<dbReference type="EMBL" id="KE345585">
    <property type="protein sequence ID" value="EXC07329.1"/>
    <property type="molecule type" value="Genomic_DNA"/>
</dbReference>